<reference evidence="8" key="1">
    <citation type="submission" date="2025-08" db="UniProtKB">
        <authorList>
            <consortium name="RefSeq"/>
        </authorList>
    </citation>
    <scope>IDENTIFICATION</scope>
</reference>
<gene>
    <name evidence="8" type="primary">LOC104597560</name>
</gene>
<dbReference type="RefSeq" id="XP_010257480.1">
    <property type="nucleotide sequence ID" value="XM_010259178.2"/>
</dbReference>
<keyword evidence="2 5" id="KW-0378">Hydrolase</keyword>
<dbReference type="PROSITE" id="PS01238">
    <property type="entry name" value="GDA1_CD39_NTPASE"/>
    <property type="match status" value="1"/>
</dbReference>
<dbReference type="GO" id="GO:0009134">
    <property type="term" value="P:nucleoside diphosphate catabolic process"/>
    <property type="evidence" value="ECO:0000318"/>
    <property type="project" value="GO_Central"/>
</dbReference>
<name>A0A1U8A6H9_NELNU</name>
<dbReference type="OrthoDB" id="6372431at2759"/>
<evidence type="ECO:0000256" key="6">
    <source>
        <dbReference type="SAM" id="Phobius"/>
    </source>
</evidence>
<dbReference type="eggNOG" id="KOG1386">
    <property type="taxonomic scope" value="Eukaryota"/>
</dbReference>
<dbReference type="GO" id="GO:0005524">
    <property type="term" value="F:ATP binding"/>
    <property type="evidence" value="ECO:0007669"/>
    <property type="project" value="UniProtKB-KW"/>
</dbReference>
<comment type="similarity">
    <text evidence="1 5">Belongs to the GDA1/CD39 NTPase family.</text>
</comment>
<feature type="transmembrane region" description="Helical" evidence="6">
    <location>
        <begin position="504"/>
        <end position="522"/>
    </location>
</feature>
<feature type="active site" description="Proton acceptor" evidence="3">
    <location>
        <position position="208"/>
    </location>
</feature>
<accession>A0A1U8A6H9</accession>
<feature type="transmembrane region" description="Helical" evidence="6">
    <location>
        <begin position="49"/>
        <end position="69"/>
    </location>
</feature>
<dbReference type="Gene3D" id="3.30.420.150">
    <property type="entry name" value="Exopolyphosphatase. Domain 2"/>
    <property type="match status" value="1"/>
</dbReference>
<dbReference type="InParanoid" id="A0A1U8A6H9"/>
<dbReference type="STRING" id="4432.A0A1U8A6H9"/>
<evidence type="ECO:0000313" key="8">
    <source>
        <dbReference type="RefSeq" id="XP_010257480.1"/>
    </source>
</evidence>
<dbReference type="GO" id="GO:0017110">
    <property type="term" value="F:nucleoside diphosphate phosphatase activity"/>
    <property type="evidence" value="ECO:0000318"/>
    <property type="project" value="GO_Central"/>
</dbReference>
<dbReference type="Pfam" id="PF01150">
    <property type="entry name" value="GDA1_CD39"/>
    <property type="match status" value="1"/>
</dbReference>
<dbReference type="FunCoup" id="A0A1U8A6H9">
    <property type="interactions" value="1767"/>
</dbReference>
<keyword evidence="7" id="KW-1185">Reference proteome</keyword>
<keyword evidence="6" id="KW-1133">Transmembrane helix</keyword>
<keyword evidence="4" id="KW-0067">ATP-binding</keyword>
<evidence type="ECO:0000256" key="4">
    <source>
        <dbReference type="PIRSR" id="PIRSR600407-2"/>
    </source>
</evidence>
<dbReference type="KEGG" id="nnu:104597560"/>
<evidence type="ECO:0000313" key="7">
    <source>
        <dbReference type="Proteomes" id="UP000189703"/>
    </source>
</evidence>
<dbReference type="GeneID" id="104597560"/>
<evidence type="ECO:0000256" key="2">
    <source>
        <dbReference type="ARBA" id="ARBA00022801"/>
    </source>
</evidence>
<proteinExistence type="inferred from homology"/>
<organism evidence="7 8">
    <name type="scientific">Nelumbo nucifera</name>
    <name type="common">Sacred lotus</name>
    <dbReference type="NCBI Taxonomy" id="4432"/>
    <lineage>
        <taxon>Eukaryota</taxon>
        <taxon>Viridiplantae</taxon>
        <taxon>Streptophyta</taxon>
        <taxon>Embryophyta</taxon>
        <taxon>Tracheophyta</taxon>
        <taxon>Spermatophyta</taxon>
        <taxon>Magnoliopsida</taxon>
        <taxon>Proteales</taxon>
        <taxon>Nelumbonaceae</taxon>
        <taxon>Nelumbo</taxon>
    </lineage>
</organism>
<dbReference type="Gene3D" id="3.30.420.40">
    <property type="match status" value="1"/>
</dbReference>
<evidence type="ECO:0000256" key="3">
    <source>
        <dbReference type="PIRSR" id="PIRSR600407-1"/>
    </source>
</evidence>
<dbReference type="Proteomes" id="UP000189703">
    <property type="component" value="Unplaced"/>
</dbReference>
<dbReference type="GO" id="GO:0016020">
    <property type="term" value="C:membrane"/>
    <property type="evidence" value="ECO:0000318"/>
    <property type="project" value="GO_Central"/>
</dbReference>
<evidence type="ECO:0000256" key="1">
    <source>
        <dbReference type="ARBA" id="ARBA00009283"/>
    </source>
</evidence>
<dbReference type="AlphaFoldDB" id="A0A1U8A6H9"/>
<protein>
    <submittedName>
        <fullName evidence="8">Probable apyrase 6</fullName>
    </submittedName>
</protein>
<evidence type="ECO:0000256" key="5">
    <source>
        <dbReference type="RuleBase" id="RU003833"/>
    </source>
</evidence>
<keyword evidence="6" id="KW-0472">Membrane</keyword>
<dbReference type="OMA" id="ENPFHRH"/>
<keyword evidence="4" id="KW-0547">Nucleotide-binding</keyword>
<dbReference type="InterPro" id="IPR000407">
    <property type="entry name" value="GDA1_CD39_NTPase"/>
</dbReference>
<sequence>MRRLNAPTPAVQTRQKMDSLKLQFRPNAPRSNNFFSRISSTSMKRTRHLSVFVAVVLAAAVFCFLFNIVRGSLNSPFSKRKFSIIIDGGSTGTRIHVFRFSINEKGMPLFSFGKDGLVSMRVNPGLSSFSANPKDAGNSLLGLLDFAKQRVPKDYWEESEIRLMATAGLRRLDLDVQERILDSCRKILRRSGFKFQDDWASVITGSDEGIYAWVAANYALGSLGGDPQKTTGIIELGGASAQVTFASSETLPPEFSHTLKFGKFTYNLYSHSLLHFGQNVAYESLQESLISKNWKLSAESVQEAISIDPCSPKGYSYGLQSWSLAPGMLDGKNKFLPTRHASGNFSECRSAAFMLLQKGKEKCSYRHCYIGSTFIPRLQGKFLATENFFYTSKFFGLAPTASLSDLMLAGQQFCEDDWSNLKKKYGALAENDLQRYCFSSAYIVALLHDSLGISLDDKRIGFTNQVGDIPLDWALGTFILQNTANLDVELSDWIATIARDDSSALISLFFVLSILIFTAWSLSRWRKPQLKTIYDLEKGRYIVMRVNR</sequence>
<dbReference type="PANTHER" id="PTHR11782">
    <property type="entry name" value="ADENOSINE/GUANOSINE DIPHOSPHATASE"/>
    <property type="match status" value="1"/>
</dbReference>
<dbReference type="PANTHER" id="PTHR11782:SF3">
    <property type="entry name" value="APYRASE 6-RELATED"/>
    <property type="match status" value="1"/>
</dbReference>
<keyword evidence="6" id="KW-0812">Transmembrane</keyword>
<feature type="binding site" evidence="4">
    <location>
        <begin position="238"/>
        <end position="242"/>
    </location>
    <ligand>
        <name>ATP</name>
        <dbReference type="ChEBI" id="CHEBI:30616"/>
    </ligand>
</feature>